<evidence type="ECO:0000256" key="6">
    <source>
        <dbReference type="ARBA" id="ARBA00022695"/>
    </source>
</evidence>
<dbReference type="GO" id="GO:0003887">
    <property type="term" value="F:DNA-directed DNA polymerase activity"/>
    <property type="evidence" value="ECO:0007669"/>
    <property type="project" value="UniProtKB-KW"/>
</dbReference>
<keyword evidence="7" id="KW-0235">DNA replication</keyword>
<dbReference type="GO" id="GO:0003677">
    <property type="term" value="F:DNA binding"/>
    <property type="evidence" value="ECO:0007669"/>
    <property type="project" value="UniProtKB-KW"/>
</dbReference>
<keyword evidence="10" id="KW-0238">DNA-binding</keyword>
<evidence type="ECO:0000313" key="18">
    <source>
        <dbReference type="Proteomes" id="UP000094565"/>
    </source>
</evidence>
<dbReference type="SUPFAM" id="SSF56672">
    <property type="entry name" value="DNA/RNA polymerases"/>
    <property type="match status" value="1"/>
</dbReference>
<dbReference type="GO" id="GO:0008408">
    <property type="term" value="F:3'-5' exonuclease activity"/>
    <property type="evidence" value="ECO:0007669"/>
    <property type="project" value="TreeGrafter"/>
</dbReference>
<dbReference type="PANTHER" id="PTHR10267:SF0">
    <property type="entry name" value="DNA POLYMERASE SUBUNIT GAMMA-1"/>
    <property type="match status" value="1"/>
</dbReference>
<keyword evidence="5" id="KW-0808">Transferase</keyword>
<dbReference type="SMART" id="SM00482">
    <property type="entry name" value="POLAc"/>
    <property type="match status" value="1"/>
</dbReference>
<dbReference type="PANTHER" id="PTHR10267">
    <property type="entry name" value="DNA POLYMERASE SUBUNIT GAMMA-1"/>
    <property type="match status" value="1"/>
</dbReference>
<dbReference type="Proteomes" id="UP000094565">
    <property type="component" value="Chromosome 3"/>
</dbReference>
<dbReference type="EC" id="2.7.7.7" evidence="4"/>
<evidence type="ECO:0000256" key="11">
    <source>
        <dbReference type="ARBA" id="ARBA00023128"/>
    </source>
</evidence>
<keyword evidence="11" id="KW-0496">Mitochondrion</keyword>
<evidence type="ECO:0000256" key="7">
    <source>
        <dbReference type="ARBA" id="ARBA00022705"/>
    </source>
</evidence>
<sequence length="1012" mass="115906">MIIRRFVRHLSTNKSSIRINAVGIQHLAPSLQNQLFGKTSPRLDEDLINLAKRHLKSNNLLGKKSSLNDPIEIQLPKLQGNTLDEHFFKLGSASLEPYNPLIDELLNLNIIEPQFEFAFQSGWTRYAPGEPSEKVPYPLEDAYFFDVETMYKVSQYPVMAVALSDKAWYGWVSPYLTEESTTNDHLIPLNTFETEKFIVGHNVSYDRARTLEEYNLKQTKAFWMDTMALHVSVSGMCTRQRGTWIKHNKKEQENNMSVASIRSKVQNEELQELLDSTSVEDPMLEDNPWINKSSLNSLERVAEFYCKIKLKKDIRNSFATENPDELRKNFDELMQYCAKDVFATGKVFQKVYPKFRKLIPHPVSLAALKDISSCILPTTTKWEDYIETSERLYQESRRMIEKNLHVICEETVKLKDDPTKPWENDPWLSQLDWTIDPIRLTKKGEIHKNQKLPGYPNWYKQLIVKNELKLTTKTRTSPLLLKLAWNGNPLYWIQTQGWCFKVPENKVEEYEKLNFVIVSAKKLSEDPGFENIRAEDLKKFTFVKVPHPDGPSARVTNCMTKSCLGFFEKEFLNSQYPLAKDALQMAVASSYWTSSRERIMNQFVVFEDDMGYILPQIIPMGTITRRAVENTWLTASNAKKNRLGSELKSLIEAPKGYCFVGADVDSEELWIASLIGDSVFKIHGGTAIGWMTLEGTKNEGTDLHSKTAKILGISRNEAKIFNYGRIYGAGIKFTTTLLKKFNPALSDAEAKATANALYTATKGTSGRYDKNSIWYGGSESIVFNRLEAIAEMAHPKTPVLGAGITAPLQKANLNTNNFLTSRINWAIQSSGVDYLHLLIISMDYLIKLFDIDARLCITVHDEIRYLVKEEDKFRAAYALQVSNLWTRAMFCQQLGINEVPQSCAFFSAVDLDFVLRKEVDLDCVTPSNPDPIPCGKSLDIYELLEQEDIKGVEFPQTMHLNDVHYRKRTPVIEMFDKAVDDKTRKFMVSLQIAQDKTEFTTWKRSRGELIVH</sequence>
<dbReference type="FunFam" id="1.10.150.20:FF:000035">
    <property type="entry name" value="DNA polymerase gamma, mitochondrial"/>
    <property type="match status" value="1"/>
</dbReference>
<evidence type="ECO:0000256" key="14">
    <source>
        <dbReference type="ARBA" id="ARBA00057053"/>
    </source>
</evidence>
<keyword evidence="8" id="KW-0460">Magnesium</keyword>
<dbReference type="Pfam" id="PF18136">
    <property type="entry name" value="DNApol_Exo"/>
    <property type="match status" value="1"/>
</dbReference>
<dbReference type="InterPro" id="IPR001098">
    <property type="entry name" value="DNA-dir_DNA_pol_A_palm_dom"/>
</dbReference>
<feature type="domain" description="DNA-directed DNA polymerase family A palm" evidence="16">
    <location>
        <begin position="644"/>
        <end position="871"/>
    </location>
</feature>
<comment type="subcellular location">
    <subcellularLocation>
        <location evidence="2">Mitochondrion</location>
    </subcellularLocation>
</comment>
<evidence type="ECO:0000256" key="15">
    <source>
        <dbReference type="ARBA" id="ARBA00069489"/>
    </source>
</evidence>
<evidence type="ECO:0000256" key="9">
    <source>
        <dbReference type="ARBA" id="ARBA00022932"/>
    </source>
</evidence>
<dbReference type="GO" id="GO:0006264">
    <property type="term" value="P:mitochondrial DNA replication"/>
    <property type="evidence" value="ECO:0007669"/>
    <property type="project" value="InterPro"/>
</dbReference>
<evidence type="ECO:0000256" key="12">
    <source>
        <dbReference type="ARBA" id="ARBA00031966"/>
    </source>
</evidence>
<evidence type="ECO:0000256" key="10">
    <source>
        <dbReference type="ARBA" id="ARBA00023125"/>
    </source>
</evidence>
<gene>
    <name evidence="17" type="primary">MIP1</name>
    <name evidence="17" type="ORF">ATY40_BA7503841</name>
</gene>
<evidence type="ECO:0000259" key="16">
    <source>
        <dbReference type="SMART" id="SM00482"/>
    </source>
</evidence>
<dbReference type="InterPro" id="IPR047580">
    <property type="entry name" value="POLG_palm_dom"/>
</dbReference>
<reference evidence="17 18" key="1">
    <citation type="submission" date="2016-02" db="EMBL/GenBank/DDBJ databases">
        <title>Comparative genomic and transcriptomic foundation for Pichia pastoris.</title>
        <authorList>
            <person name="Love K.R."/>
            <person name="Shah K.A."/>
            <person name="Whittaker C.A."/>
            <person name="Wu J."/>
            <person name="Bartlett M.C."/>
            <person name="Ma D."/>
            <person name="Leeson R.L."/>
            <person name="Priest M."/>
            <person name="Young S.K."/>
            <person name="Love J.C."/>
        </authorList>
    </citation>
    <scope>NUCLEOTIDE SEQUENCE [LARGE SCALE GENOMIC DNA]</scope>
    <source>
        <strain evidence="17 18">ATCC 28485</strain>
    </source>
</reference>
<keyword evidence="18" id="KW-1185">Reference proteome</keyword>
<keyword evidence="6" id="KW-0548">Nucleotidyltransferase</keyword>
<dbReference type="GO" id="GO:0005760">
    <property type="term" value="C:gamma DNA polymerase complex"/>
    <property type="evidence" value="ECO:0007669"/>
    <property type="project" value="InterPro"/>
</dbReference>
<protein>
    <recommendedName>
        <fullName evidence="15">DNA polymerase gamma</fullName>
        <ecNumber evidence="4">2.7.7.7</ecNumber>
    </recommendedName>
    <alternativeName>
        <fullName evidence="12">Mitochondrial DNA polymerase catalytic subunit</fullName>
    </alternativeName>
</protein>
<dbReference type="PRINTS" id="PR00867">
    <property type="entry name" value="DNAPOLG"/>
</dbReference>
<dbReference type="Gene3D" id="1.10.150.20">
    <property type="entry name" value="5' to 3' exonuclease, C-terminal subdomain"/>
    <property type="match status" value="1"/>
</dbReference>
<comment type="similarity">
    <text evidence="3">Belongs to the DNA polymerase type-A family.</text>
</comment>
<dbReference type="InterPro" id="IPR043502">
    <property type="entry name" value="DNA/RNA_pol_sf"/>
</dbReference>
<dbReference type="InterPro" id="IPR012337">
    <property type="entry name" value="RNaseH-like_sf"/>
</dbReference>
<organism evidence="17 18">
    <name type="scientific">Komagataella pastoris</name>
    <name type="common">Yeast</name>
    <name type="synonym">Pichia pastoris</name>
    <dbReference type="NCBI Taxonomy" id="4922"/>
    <lineage>
        <taxon>Eukaryota</taxon>
        <taxon>Fungi</taxon>
        <taxon>Dikarya</taxon>
        <taxon>Ascomycota</taxon>
        <taxon>Saccharomycotina</taxon>
        <taxon>Pichiomycetes</taxon>
        <taxon>Pichiales</taxon>
        <taxon>Pichiaceae</taxon>
        <taxon>Komagataella</taxon>
    </lineage>
</organism>
<dbReference type="Gene3D" id="3.30.70.370">
    <property type="match status" value="1"/>
</dbReference>
<dbReference type="SUPFAM" id="SSF53098">
    <property type="entry name" value="Ribonuclease H-like"/>
    <property type="match status" value="1"/>
</dbReference>
<dbReference type="EMBL" id="CP014586">
    <property type="protein sequence ID" value="ANZ77042.1"/>
    <property type="molecule type" value="Genomic_DNA"/>
</dbReference>
<evidence type="ECO:0000256" key="3">
    <source>
        <dbReference type="ARBA" id="ARBA00007705"/>
    </source>
</evidence>
<name>A0A1B2JGB0_PICPA</name>
<comment type="function">
    <text evidence="14">Involved in the replication of mitochondrial DNA.</text>
</comment>
<evidence type="ECO:0000256" key="13">
    <source>
        <dbReference type="ARBA" id="ARBA00049244"/>
    </source>
</evidence>
<evidence type="ECO:0000256" key="1">
    <source>
        <dbReference type="ARBA" id="ARBA00001946"/>
    </source>
</evidence>
<dbReference type="Pfam" id="PF00476">
    <property type="entry name" value="DNA_pol_A"/>
    <property type="match status" value="1"/>
</dbReference>
<comment type="catalytic activity">
    <reaction evidence="13">
        <text>DNA(n) + a 2'-deoxyribonucleoside 5'-triphosphate = DNA(n+1) + diphosphate</text>
        <dbReference type="Rhea" id="RHEA:22508"/>
        <dbReference type="Rhea" id="RHEA-COMP:17339"/>
        <dbReference type="Rhea" id="RHEA-COMP:17340"/>
        <dbReference type="ChEBI" id="CHEBI:33019"/>
        <dbReference type="ChEBI" id="CHEBI:61560"/>
        <dbReference type="ChEBI" id="CHEBI:173112"/>
        <dbReference type="EC" id="2.7.7.7"/>
    </reaction>
</comment>
<evidence type="ECO:0000256" key="5">
    <source>
        <dbReference type="ARBA" id="ARBA00022679"/>
    </source>
</evidence>
<evidence type="ECO:0000256" key="2">
    <source>
        <dbReference type="ARBA" id="ARBA00004173"/>
    </source>
</evidence>
<keyword evidence="9" id="KW-0239">DNA-directed DNA polymerase</keyword>
<dbReference type="CDD" id="cd08641">
    <property type="entry name" value="DNA_pol_gammaA"/>
    <property type="match status" value="1"/>
</dbReference>
<proteinExistence type="inferred from homology"/>
<dbReference type="OrthoDB" id="5588663at2759"/>
<accession>A0A1B2JGB0</accession>
<dbReference type="InterPro" id="IPR041336">
    <property type="entry name" value="DNApol_Exo"/>
</dbReference>
<evidence type="ECO:0000256" key="4">
    <source>
        <dbReference type="ARBA" id="ARBA00012417"/>
    </source>
</evidence>
<evidence type="ECO:0000256" key="8">
    <source>
        <dbReference type="ARBA" id="ARBA00022842"/>
    </source>
</evidence>
<dbReference type="Gene3D" id="3.30.420.390">
    <property type="match status" value="2"/>
</dbReference>
<evidence type="ECO:0000313" key="17">
    <source>
        <dbReference type="EMBL" id="ANZ77042.1"/>
    </source>
</evidence>
<comment type="cofactor">
    <cofactor evidence="1">
        <name>Mg(2+)</name>
        <dbReference type="ChEBI" id="CHEBI:18420"/>
    </cofactor>
</comment>
<dbReference type="InterPro" id="IPR002297">
    <property type="entry name" value="DNA-dir_DNA_pol_A_mt"/>
</dbReference>
<dbReference type="AlphaFoldDB" id="A0A1B2JGB0"/>